<keyword evidence="1" id="KW-1133">Transmembrane helix</keyword>
<evidence type="ECO:0000313" key="3">
    <source>
        <dbReference type="Proteomes" id="UP000663861"/>
    </source>
</evidence>
<name>A0A8H3HCS1_9AGAM</name>
<keyword evidence="1" id="KW-0812">Transmembrane</keyword>
<protein>
    <submittedName>
        <fullName evidence="2">Uncharacterized protein</fullName>
    </submittedName>
</protein>
<reference evidence="2" key="1">
    <citation type="submission" date="2021-01" db="EMBL/GenBank/DDBJ databases">
        <authorList>
            <person name="Kaushik A."/>
        </authorList>
    </citation>
    <scope>NUCLEOTIDE SEQUENCE</scope>
    <source>
        <strain evidence="2">AG4-RS23</strain>
    </source>
</reference>
<accession>A0A8H3HCS1</accession>
<comment type="caution">
    <text evidence="2">The sequence shown here is derived from an EMBL/GenBank/DDBJ whole genome shotgun (WGS) entry which is preliminary data.</text>
</comment>
<dbReference type="Proteomes" id="UP000663861">
    <property type="component" value="Unassembled WGS sequence"/>
</dbReference>
<evidence type="ECO:0000313" key="2">
    <source>
        <dbReference type="EMBL" id="CAE6519115.1"/>
    </source>
</evidence>
<dbReference type="EMBL" id="CAJMWY010004100">
    <property type="protein sequence ID" value="CAE6519115.1"/>
    <property type="molecule type" value="Genomic_DNA"/>
</dbReference>
<organism evidence="2 3">
    <name type="scientific">Rhizoctonia solani</name>
    <dbReference type="NCBI Taxonomy" id="456999"/>
    <lineage>
        <taxon>Eukaryota</taxon>
        <taxon>Fungi</taxon>
        <taxon>Dikarya</taxon>
        <taxon>Basidiomycota</taxon>
        <taxon>Agaricomycotina</taxon>
        <taxon>Agaricomycetes</taxon>
        <taxon>Cantharellales</taxon>
        <taxon>Ceratobasidiaceae</taxon>
        <taxon>Rhizoctonia</taxon>
    </lineage>
</organism>
<proteinExistence type="predicted"/>
<feature type="transmembrane region" description="Helical" evidence="1">
    <location>
        <begin position="127"/>
        <end position="147"/>
    </location>
</feature>
<gene>
    <name evidence="2" type="ORF">RDB_LOCUS152731</name>
</gene>
<keyword evidence="1" id="KW-0472">Membrane</keyword>
<sequence length="276" mass="31307">MLEESCKMLSGIKARVPAPEFESMELRHNQLYLMVVDVKSDIRGRQGNQVFFANAAERDESYIQVRQLLTRCQIHHNDVLEDGSQTEWLSIVSESASGIHTPSPLSAGKLTTHTNHRPFRERNRPRINVATGFGIIWKLYIFVSFALTSRPANLVFAAQQFIATVAHIPRRALATEEELQAQLPDDDSYYRILICGNKRKRAFVVDTKPHFISASYNDLDAERSQDEILRVGDMLMQSDPQKLEGHQVVQGYRGPSFISSFISSWHYDSLPLGGMV</sequence>
<dbReference type="AlphaFoldDB" id="A0A8H3HCS1"/>
<evidence type="ECO:0000256" key="1">
    <source>
        <dbReference type="SAM" id="Phobius"/>
    </source>
</evidence>